<keyword evidence="2" id="KW-1185">Reference proteome</keyword>
<accession>A0ACC0PGV5</accession>
<reference evidence="1" key="1">
    <citation type="submission" date="2022-02" db="EMBL/GenBank/DDBJ databases">
        <title>Plant Genome Project.</title>
        <authorList>
            <person name="Zhang R.-G."/>
        </authorList>
    </citation>
    <scope>NUCLEOTIDE SEQUENCE</scope>
    <source>
        <strain evidence="1">AT1</strain>
    </source>
</reference>
<dbReference type="EMBL" id="CM046390">
    <property type="protein sequence ID" value="KAI8563888.1"/>
    <property type="molecule type" value="Genomic_DNA"/>
</dbReference>
<gene>
    <name evidence="1" type="ORF">RHMOL_Rhmol03G0144500</name>
</gene>
<name>A0ACC0PGV5_RHOML</name>
<organism evidence="1 2">
    <name type="scientific">Rhododendron molle</name>
    <name type="common">Chinese azalea</name>
    <name type="synonym">Azalea mollis</name>
    <dbReference type="NCBI Taxonomy" id="49168"/>
    <lineage>
        <taxon>Eukaryota</taxon>
        <taxon>Viridiplantae</taxon>
        <taxon>Streptophyta</taxon>
        <taxon>Embryophyta</taxon>
        <taxon>Tracheophyta</taxon>
        <taxon>Spermatophyta</taxon>
        <taxon>Magnoliopsida</taxon>
        <taxon>eudicotyledons</taxon>
        <taxon>Gunneridae</taxon>
        <taxon>Pentapetalae</taxon>
        <taxon>asterids</taxon>
        <taxon>Ericales</taxon>
        <taxon>Ericaceae</taxon>
        <taxon>Ericoideae</taxon>
        <taxon>Rhodoreae</taxon>
        <taxon>Rhododendron</taxon>
    </lineage>
</organism>
<comment type="caution">
    <text evidence="1">The sequence shown here is derived from an EMBL/GenBank/DDBJ whole genome shotgun (WGS) entry which is preliminary data.</text>
</comment>
<protein>
    <submittedName>
        <fullName evidence="1">Uncharacterized protein</fullName>
    </submittedName>
</protein>
<proteinExistence type="predicted"/>
<evidence type="ECO:0000313" key="1">
    <source>
        <dbReference type="EMBL" id="KAI8563888.1"/>
    </source>
</evidence>
<dbReference type="Proteomes" id="UP001062846">
    <property type="component" value="Chromosome 3"/>
</dbReference>
<evidence type="ECO:0000313" key="2">
    <source>
        <dbReference type="Proteomes" id="UP001062846"/>
    </source>
</evidence>
<sequence>MTRLQSIEFQRSRHRRKKACTRRKRSTEGEGPGAFNLREKLGIGDTEFVLRKKVKKKCFWCKRNSLAGLRKTTSRVGARGLEKRGFG</sequence>